<keyword evidence="3" id="KW-1185">Reference proteome</keyword>
<dbReference type="AlphaFoldDB" id="A0A507B391"/>
<evidence type="ECO:0000313" key="3">
    <source>
        <dbReference type="Proteomes" id="UP000319257"/>
    </source>
</evidence>
<dbReference type="GeneID" id="41968643"/>
<comment type="caution">
    <text evidence="2">The sequence shown here is derived from an EMBL/GenBank/DDBJ whole genome shotgun (WGS) entry which is preliminary data.</text>
</comment>
<accession>A0A507B391</accession>
<dbReference type="PANTHER" id="PTHR40616:SF1">
    <property type="entry name" value="LINALOOL DEHYDRATASE_ISOMERASE DOMAIN-CONTAINING PROTEIN"/>
    <property type="match status" value="1"/>
</dbReference>
<feature type="signal peptide" evidence="1">
    <location>
        <begin position="1"/>
        <end position="18"/>
    </location>
</feature>
<sequence length="534" mass="60167">MRPTLLTLVGSFAAGVFASYPAKTKNVQDVFDTSMAVLDTYYDPSAGYIYDFSEAALRHTVTETAWYALGLVMRNDGNDIEEAEKIINNLVRGQFKDKSKQWYGTYQKYPEEPVVGSDVYPQRIYWTWDPNWRGFVGTTFVMILEEYSDRISNETQELIVESLRHAVIGDTYRVGGVDNDNLYPGYSNPAIMRAFTSGWLGRRINDENMTRSGEAYANEIIELFNITNTLSEFNSGTYTGISLFGLTLWSTYLPKDSVMAQCAPNMIRKTWNSVSELWHPGMRNLAGPWDRAYGWDMNRYFSIMGVWFWAYLGKEHSSLIKHAQAMTHSKDHAWAPVISVLADKQAALLPEGFFEKLKTFQGEHTSENKVYYPPYDLEIRNVSTWLSRNLTIGAQSINQMAVGGPTTTAFTPAGVQWTAGDQIGFWILRPTEKKLQSVVSPGKLSLTYPEGTNQSVFEFAMSTFRSKPMMNSLDDIPNLKISVSGNVNHAPNLTFAGVNGGAGKPLQSFDVWIFRFSMPKCFKGKPTITLDFAV</sequence>
<dbReference type="InParanoid" id="A0A507B391"/>
<evidence type="ECO:0000256" key="1">
    <source>
        <dbReference type="SAM" id="SignalP"/>
    </source>
</evidence>
<dbReference type="RefSeq" id="XP_030993089.1">
    <property type="nucleotide sequence ID" value="XM_031134792.1"/>
</dbReference>
<dbReference type="PANTHER" id="PTHR40616">
    <property type="entry name" value="LINALOOL DEHYDRATASE_ISOMERASE DOMAIN-CONTAINING PROTEIN"/>
    <property type="match status" value="1"/>
</dbReference>
<feature type="chain" id="PRO_5021216661" evidence="1">
    <location>
        <begin position="19"/>
        <end position="534"/>
    </location>
</feature>
<gene>
    <name evidence="2" type="ORF">E0L32_001196</name>
</gene>
<name>A0A507B391_9PEZI</name>
<dbReference type="OrthoDB" id="2580323at2759"/>
<proteinExistence type="predicted"/>
<reference evidence="2 3" key="1">
    <citation type="submission" date="2019-06" db="EMBL/GenBank/DDBJ databases">
        <title>Draft genome sequence of the filamentous fungus Phialemoniopsis curvata isolated from diesel fuel.</title>
        <authorList>
            <person name="Varaljay V.A."/>
            <person name="Lyon W.J."/>
            <person name="Crouch A.L."/>
            <person name="Drake C.E."/>
            <person name="Hollomon J.M."/>
            <person name="Nadeau L.J."/>
            <person name="Nunn H.S."/>
            <person name="Stevenson B.S."/>
            <person name="Bojanowski C.L."/>
            <person name="Crookes-Goodson W.J."/>
        </authorList>
    </citation>
    <scope>NUCLEOTIDE SEQUENCE [LARGE SCALE GENOMIC DNA]</scope>
    <source>
        <strain evidence="2 3">D216</strain>
    </source>
</reference>
<keyword evidence="1" id="KW-0732">Signal</keyword>
<dbReference type="EMBL" id="SKBQ01000004">
    <property type="protein sequence ID" value="TPX11378.1"/>
    <property type="molecule type" value="Genomic_DNA"/>
</dbReference>
<organism evidence="2 3">
    <name type="scientific">Thyridium curvatum</name>
    <dbReference type="NCBI Taxonomy" id="1093900"/>
    <lineage>
        <taxon>Eukaryota</taxon>
        <taxon>Fungi</taxon>
        <taxon>Dikarya</taxon>
        <taxon>Ascomycota</taxon>
        <taxon>Pezizomycotina</taxon>
        <taxon>Sordariomycetes</taxon>
        <taxon>Sordariomycetidae</taxon>
        <taxon>Thyridiales</taxon>
        <taxon>Thyridiaceae</taxon>
        <taxon>Thyridium</taxon>
    </lineage>
</organism>
<protein>
    <submittedName>
        <fullName evidence="2">Uncharacterized protein</fullName>
    </submittedName>
</protein>
<dbReference type="Proteomes" id="UP000319257">
    <property type="component" value="Unassembled WGS sequence"/>
</dbReference>
<evidence type="ECO:0000313" key="2">
    <source>
        <dbReference type="EMBL" id="TPX11378.1"/>
    </source>
</evidence>